<dbReference type="EMBL" id="VJMF01000008">
    <property type="protein sequence ID" value="TRL37754.1"/>
    <property type="molecule type" value="Genomic_DNA"/>
</dbReference>
<organism evidence="3 5">
    <name type="scientific">Methylosinus sporium</name>
    <dbReference type="NCBI Taxonomy" id="428"/>
    <lineage>
        <taxon>Bacteria</taxon>
        <taxon>Pseudomonadati</taxon>
        <taxon>Pseudomonadota</taxon>
        <taxon>Alphaproteobacteria</taxon>
        <taxon>Hyphomicrobiales</taxon>
        <taxon>Methylocystaceae</taxon>
        <taxon>Methylosinus</taxon>
    </lineage>
</organism>
<proteinExistence type="predicted"/>
<feature type="domain" description="PRC-barrel" evidence="2">
    <location>
        <begin position="11"/>
        <end position="86"/>
    </location>
</feature>
<keyword evidence="5" id="KW-1185">Reference proteome</keyword>
<dbReference type="InterPro" id="IPR027275">
    <property type="entry name" value="PRC-brl_dom"/>
</dbReference>
<dbReference type="AlphaFoldDB" id="A0A2U1SQT1"/>
<dbReference type="PANTHER" id="PTHR36505">
    <property type="entry name" value="BLR1072 PROTEIN"/>
    <property type="match status" value="1"/>
</dbReference>
<reference evidence="3" key="2">
    <citation type="submission" date="2018-02" db="EMBL/GenBank/DDBJ databases">
        <authorList>
            <person name="Cohen D.B."/>
            <person name="Kent A.D."/>
        </authorList>
    </citation>
    <scope>NUCLEOTIDE SEQUENCE</scope>
    <source>
        <strain evidence="3">DSM 17706</strain>
    </source>
</reference>
<reference evidence="3 5" key="1">
    <citation type="journal article" date="2018" name="Appl. Microbiol. Biotechnol.">
        <title>Co-cultivation of the strictly anaerobic methanogen Methanosarcina barkeri with aerobic methanotrophs in an oxygen-limited membrane bioreactor.</title>
        <authorList>
            <person name="In 't Zandt M.H."/>
            <person name="van den Bosch T.J.M."/>
            <person name="Rijkers R."/>
            <person name="van Kessel M.A.H.J."/>
            <person name="Jetten M.S.M."/>
            <person name="Welte C.U."/>
        </authorList>
    </citation>
    <scope>NUCLEOTIDE SEQUENCE [LARGE SCALE GENOMIC DNA]</scope>
    <source>
        <strain evidence="3 5">DSM 17706</strain>
    </source>
</reference>
<dbReference type="EMBL" id="PUIV01000013">
    <property type="protein sequence ID" value="PWB93960.1"/>
    <property type="molecule type" value="Genomic_DNA"/>
</dbReference>
<dbReference type="OrthoDB" id="7274881at2"/>
<dbReference type="Proteomes" id="UP000245137">
    <property type="component" value="Unassembled WGS sequence"/>
</dbReference>
<accession>A0A2U1SQT1</accession>
<dbReference type="Gene3D" id="2.30.30.240">
    <property type="entry name" value="PRC-barrel domain"/>
    <property type="match status" value="1"/>
</dbReference>
<feature type="region of interest" description="Disordered" evidence="1">
    <location>
        <begin position="115"/>
        <end position="135"/>
    </location>
</feature>
<dbReference type="Proteomes" id="UP000316781">
    <property type="component" value="Unassembled WGS sequence"/>
</dbReference>
<dbReference type="InterPro" id="IPR011033">
    <property type="entry name" value="PRC_barrel-like_sf"/>
</dbReference>
<dbReference type="RefSeq" id="WP_108917181.1">
    <property type="nucleotide sequence ID" value="NZ_BGJY01000010.1"/>
</dbReference>
<evidence type="ECO:0000259" key="2">
    <source>
        <dbReference type="Pfam" id="PF05239"/>
    </source>
</evidence>
<comment type="caution">
    <text evidence="3">The sequence shown here is derived from an EMBL/GenBank/DDBJ whole genome shotgun (WGS) entry which is preliminary data.</text>
</comment>
<evidence type="ECO:0000313" key="6">
    <source>
        <dbReference type="Proteomes" id="UP000316781"/>
    </source>
</evidence>
<dbReference type="PANTHER" id="PTHR36505:SF1">
    <property type="entry name" value="BLR1072 PROTEIN"/>
    <property type="match status" value="1"/>
</dbReference>
<evidence type="ECO:0000313" key="4">
    <source>
        <dbReference type="EMBL" id="TRL37754.1"/>
    </source>
</evidence>
<protein>
    <submittedName>
        <fullName evidence="4">PRC-barrel domain containing protein</fullName>
    </submittedName>
    <submittedName>
        <fullName evidence="3">Photosystem reaction center subunit H</fullName>
    </submittedName>
</protein>
<evidence type="ECO:0000313" key="5">
    <source>
        <dbReference type="Proteomes" id="UP000245137"/>
    </source>
</evidence>
<evidence type="ECO:0000256" key="1">
    <source>
        <dbReference type="SAM" id="MobiDB-lite"/>
    </source>
</evidence>
<sequence length="135" mass="15668">MASANPDFNLVSSEDVEGTTVFDRLGNELGEIDHLMIDKVSGRVRYAVMSFGGFLGLGHSHYPLPWNSLSYDNEREGYIADIIEQQLQDAPEFSDDSWSDRDWEKRVHEHYHARPYWDEPQPSQWTDEQQPRPRG</sequence>
<name>A0A2U1SQT1_METSR</name>
<reference evidence="4 6" key="3">
    <citation type="submission" date="2019-07" db="EMBL/GenBank/DDBJ databases">
        <title>Ln-dependent methylotrophs.</title>
        <authorList>
            <person name="Tani A."/>
        </authorList>
    </citation>
    <scope>NUCLEOTIDE SEQUENCE [LARGE SCALE GENOMIC DNA]</scope>
    <source>
        <strain evidence="4 6">SM89A</strain>
    </source>
</reference>
<dbReference type="SUPFAM" id="SSF50346">
    <property type="entry name" value="PRC-barrel domain"/>
    <property type="match status" value="1"/>
</dbReference>
<evidence type="ECO:0000313" key="3">
    <source>
        <dbReference type="EMBL" id="PWB93960.1"/>
    </source>
</evidence>
<gene>
    <name evidence="3" type="ORF">C5689_10225</name>
    <name evidence="4" type="ORF">FM996_01860</name>
</gene>
<dbReference type="Pfam" id="PF05239">
    <property type="entry name" value="PRC"/>
    <property type="match status" value="1"/>
</dbReference>